<keyword evidence="4 7" id="KW-0812">Transmembrane</keyword>
<evidence type="ECO:0000256" key="1">
    <source>
        <dbReference type="ARBA" id="ARBA00004571"/>
    </source>
</evidence>
<dbReference type="RefSeq" id="WP_014387388.1">
    <property type="nucleotide sequence ID" value="NC_017025.1"/>
</dbReference>
<reference evidence="10 11" key="1">
    <citation type="journal article" date="2012" name="J. Bacteriol.">
        <title>Complete Genome Sequence of Flavobacterium indicum GPSTA100-9T, Isolated from Warm Spring Water.</title>
        <authorList>
            <person name="Barbier P."/>
            <person name="Houel A."/>
            <person name="Loux V."/>
            <person name="Poulain J."/>
            <person name="Bernardet J.F."/>
            <person name="Touchon M."/>
            <person name="Duchaud E."/>
        </authorList>
    </citation>
    <scope>NUCLEOTIDE SEQUENCE [LARGE SCALE GENOMIC DNA]</scope>
    <source>
        <strain evidence="11">DSM 17447 / CIP 109464 / GPTSA100-9</strain>
    </source>
</reference>
<comment type="similarity">
    <text evidence="7">Belongs to the TonB-dependent receptor family.</text>
</comment>
<comment type="subcellular location">
    <subcellularLocation>
        <location evidence="1 7">Cell outer membrane</location>
        <topology evidence="1 7">Multi-pass membrane protein</topology>
    </subcellularLocation>
</comment>
<proteinExistence type="inferred from homology"/>
<dbReference type="Proteomes" id="UP000007599">
    <property type="component" value="Chromosome I"/>
</dbReference>
<evidence type="ECO:0000259" key="8">
    <source>
        <dbReference type="Pfam" id="PF07715"/>
    </source>
</evidence>
<dbReference type="PATRIC" id="fig|1094466.5.peg.244"/>
<dbReference type="PROSITE" id="PS52016">
    <property type="entry name" value="TONB_DEPENDENT_REC_3"/>
    <property type="match status" value="1"/>
</dbReference>
<dbReference type="OrthoDB" id="721920at2"/>
<feature type="domain" description="Outer membrane protein beta-barrel" evidence="9">
    <location>
        <begin position="389"/>
        <end position="797"/>
    </location>
</feature>
<dbReference type="eggNOG" id="COG1629">
    <property type="taxonomic scope" value="Bacteria"/>
</dbReference>
<evidence type="ECO:0000256" key="5">
    <source>
        <dbReference type="ARBA" id="ARBA00023136"/>
    </source>
</evidence>
<evidence type="ECO:0000256" key="6">
    <source>
        <dbReference type="ARBA" id="ARBA00023237"/>
    </source>
</evidence>
<organism evidence="10 11">
    <name type="scientific">Flavobacterium indicum (strain DSM 17447 / CIP 109464 / GPTSA100-9)</name>
    <dbReference type="NCBI Taxonomy" id="1094466"/>
    <lineage>
        <taxon>Bacteria</taxon>
        <taxon>Pseudomonadati</taxon>
        <taxon>Bacteroidota</taxon>
        <taxon>Flavobacteriia</taxon>
        <taxon>Flavobacteriales</taxon>
        <taxon>Flavobacteriaceae</taxon>
        <taxon>Flavobacterium</taxon>
    </lineage>
</organism>
<dbReference type="HOGENOM" id="CLU_382994_0_0_10"/>
<dbReference type="Pfam" id="PF07715">
    <property type="entry name" value="Plug"/>
    <property type="match status" value="1"/>
</dbReference>
<dbReference type="SUPFAM" id="SSF56935">
    <property type="entry name" value="Porins"/>
    <property type="match status" value="1"/>
</dbReference>
<dbReference type="Gene3D" id="2.170.130.10">
    <property type="entry name" value="TonB-dependent receptor, plug domain"/>
    <property type="match status" value="1"/>
</dbReference>
<accession>H8XNX7</accession>
<name>H8XNX7_FLAIG</name>
<keyword evidence="5 7" id="KW-0472">Membrane</keyword>
<dbReference type="InterPro" id="IPR039426">
    <property type="entry name" value="TonB-dep_rcpt-like"/>
</dbReference>
<dbReference type="InterPro" id="IPR036942">
    <property type="entry name" value="Beta-barrel_TonB_sf"/>
</dbReference>
<gene>
    <name evidence="10" type="ordered locus">KQS_01245</name>
</gene>
<evidence type="ECO:0000256" key="3">
    <source>
        <dbReference type="ARBA" id="ARBA00022452"/>
    </source>
</evidence>
<dbReference type="PANTHER" id="PTHR40980">
    <property type="entry name" value="PLUG DOMAIN-CONTAINING PROTEIN"/>
    <property type="match status" value="1"/>
</dbReference>
<dbReference type="AlphaFoldDB" id="H8XNX7"/>
<evidence type="ECO:0000313" key="11">
    <source>
        <dbReference type="Proteomes" id="UP000007599"/>
    </source>
</evidence>
<dbReference type="STRING" id="1094466.KQS_01245"/>
<keyword evidence="6 7" id="KW-0998">Cell outer membrane</keyword>
<evidence type="ECO:0000256" key="7">
    <source>
        <dbReference type="PROSITE-ProRule" id="PRU01360"/>
    </source>
</evidence>
<keyword evidence="3 7" id="KW-1134">Transmembrane beta strand</keyword>
<dbReference type="Gene3D" id="2.40.170.20">
    <property type="entry name" value="TonB-dependent receptor, beta-barrel domain"/>
    <property type="match status" value="1"/>
</dbReference>
<dbReference type="Pfam" id="PF14905">
    <property type="entry name" value="OMP_b-brl_3"/>
    <property type="match status" value="1"/>
</dbReference>
<keyword evidence="10" id="KW-0675">Receptor</keyword>
<protein>
    <submittedName>
        <fullName evidence="10">Probable TonB-dependent outer membrane receptor</fullName>
    </submittedName>
</protein>
<evidence type="ECO:0000256" key="4">
    <source>
        <dbReference type="ARBA" id="ARBA00022692"/>
    </source>
</evidence>
<dbReference type="GO" id="GO:0009279">
    <property type="term" value="C:cell outer membrane"/>
    <property type="evidence" value="ECO:0007669"/>
    <property type="project" value="UniProtKB-SubCell"/>
</dbReference>
<dbReference type="InterPro" id="IPR041700">
    <property type="entry name" value="OMP_b-brl_3"/>
</dbReference>
<evidence type="ECO:0000256" key="2">
    <source>
        <dbReference type="ARBA" id="ARBA00022448"/>
    </source>
</evidence>
<feature type="domain" description="TonB-dependent receptor plug" evidence="8">
    <location>
        <begin position="152"/>
        <end position="230"/>
    </location>
</feature>
<keyword evidence="2 7" id="KW-0813">Transport</keyword>
<keyword evidence="11" id="KW-1185">Reference proteome</keyword>
<dbReference type="InterPro" id="IPR012910">
    <property type="entry name" value="Plug_dom"/>
</dbReference>
<dbReference type="InterPro" id="IPR037066">
    <property type="entry name" value="Plug_dom_sf"/>
</dbReference>
<dbReference type="KEGG" id="fin:KQS_01245"/>
<evidence type="ECO:0000259" key="9">
    <source>
        <dbReference type="Pfam" id="PF14905"/>
    </source>
</evidence>
<reference evidence="11" key="2">
    <citation type="submission" date="2012-03" db="EMBL/GenBank/DDBJ databases">
        <title>Complete genome sequence of Flavobacterium indicum GPTSA100-9T, isolated from warm spring water.</title>
        <authorList>
            <person name="Barbier P."/>
            <person name="Houel A."/>
            <person name="Loux V."/>
            <person name="Poulain J."/>
            <person name="Bernardet J.-F."/>
            <person name="Touchon M."/>
            <person name="Duchaud E."/>
        </authorList>
    </citation>
    <scope>NUCLEOTIDE SEQUENCE [LARGE SCALE GENOMIC DNA]</scope>
    <source>
        <strain evidence="11">DSM 17447 / CIP 109464 / GPTSA100-9</strain>
    </source>
</reference>
<evidence type="ECO:0000313" key="10">
    <source>
        <dbReference type="EMBL" id="CCG52244.1"/>
    </source>
</evidence>
<dbReference type="EMBL" id="HE774682">
    <property type="protein sequence ID" value="CCG52244.1"/>
    <property type="molecule type" value="Genomic_DNA"/>
</dbReference>
<dbReference type="PANTHER" id="PTHR40980:SF4">
    <property type="entry name" value="TONB-DEPENDENT RECEPTOR-LIKE BETA-BARREL DOMAIN-CONTAINING PROTEIN"/>
    <property type="match status" value="1"/>
</dbReference>
<sequence>MFKLSKILFFLFFLQIVFSQEKKIVLKIKTDDILCENVITDKKINVFTINNDEKKLVFSKVFTECFIEFKLPENNVDFQFEVSSSGYEVGILDFSTRDKDFVETTYLLMELKSKATQKQIETVVVKSNLNKFIKVDADKTIVQIKDNPVYDSGTSYDAISKLPGIMMAPTGGGFSINGKSLVVYLDGVQTNLRGEDLNTYLQSLPANYVEKVEIIENPGAAYDANTSGGIVNIITQGKGVKGINGSMGLFYSKNNYDKITPSVILNGTYKKVGFNLYSGYTYYESEKATTSDYGFSYFNPVQNYVRENVSTPIKRVFFFRPSLNFNLSKKSKLIFNYVLNNYNIYLNNSGDFFNLNGASSLNLNNSTTSNDNKTFNELVGKLQNKLSDNANFDVVLYYSNLNKKQSSYSEQLINNNPQYGKLFFDFDSSNFYVKTDLNSGFSNLDLKYNLGFKYDILQVHNDGNYLLNQNNINDLNANFNEYKKFFFNQSSFASYFDLKKKIWNINLTGGLRWELVQFSSDLNSNRLNELKYSNLFPSFSVNYAVNSMLKLFCNYSRKIEIPAYSYLDPNNFGNFDSYNSEIGNPLLRANFSSNYRAGISFMNFFNLTYNFSFLRSSNFRYFQVEPNSILTNDSFKTFYTIRNTNINLSFPLPLEIISKGVKYVQDNSSSPDKLNYLYFNIAYNNHDVGDYVYNFERKPFWFYNINAQFNMPYQTKFIAQYSRVSKGTYQIFDLIEPIQFFNCSITKSFFNKKLKVLIGVDDLFNTNKIHGFSIFDNLNAYYKEKQDTRMYNFRITYHFGNSKNVKNENFEIEKEQKEVEKEKTMINTKL</sequence>